<dbReference type="Proteomes" id="UP000027936">
    <property type="component" value="Unassembled WGS sequence"/>
</dbReference>
<feature type="domain" description="Copper amine oxidase-like N-terminal" evidence="2">
    <location>
        <begin position="656"/>
        <end position="762"/>
    </location>
</feature>
<dbReference type="AlphaFoldDB" id="A0A072P012"/>
<evidence type="ECO:0000313" key="4">
    <source>
        <dbReference type="Proteomes" id="UP000027936"/>
    </source>
</evidence>
<sequence>MNKTLKVMTSAALLAGVVAPVAVTTVDAANTKNIVDKVLYVADDYDATDLNNPNNLIIRADDMDITTTGDTFRLSLPSGVNWSDGYFTEGKLIDKDQLTVVSRTDRDLELRIEKKIAKNAGEYKVPLYFEVDGAEGDIKVTVDPRDSVLSGGQYTIAVIGGGKTTASIASVKTIKDGGQIDDMRIDETSLGALYNGGAKQKITLTLPSNFNWDKSISPSNISLGGGFTEAGVIDVKNDLTVTPKDNKLTIEFKFSKQASKIGTFYIKGLKIDADKRAEFGEIEVDLDGDKVSSATIVVAKYGDFGTDASLKGDVPTLLAGRLTDDKKDVETVEVLVKETVAGSWLPGRSVDVEFPTWVKVLGVDVSDAKNIKDKDGNNAKVEDLFNSDIEGKSNEISFDLPSDLKDTDSKREFKVKFYVSTKADTEGDVTVKISGRAGIEVAETVVAKVVAPVKVETEKVDVRTGIKEQPLKDIVITEAVKGALLDDKTVQLKLSNGEFTDKKPKITVSEGNVKIKEDSINVDGGVLTFEIDGESTRASKIVVSGLALDLNRSVPEGEVTVEVGGDAIVQNSTFGDDWALYKAFGKNDAKFGDTTFKYDAKDPEYDLSGKVDAGEFDRDYVVKKAVATVVTPADGNATVVPATFTIGSTTYKVGEVEKTMDVAPFVEAGRTFMPVRYVAEAIGISQDNILWDQATQTATFIKAGNVAQLKVGSKTLTVNGANISMDSAAKVKDGRTVIPVRFVAQALGASVNYDEANKTVTVK</sequence>
<comment type="caution">
    <text evidence="3">The sequence shown here is derived from an EMBL/GenBank/DDBJ whole genome shotgun (WGS) entry which is preliminary data.</text>
</comment>
<dbReference type="OrthoDB" id="9785345at2"/>
<dbReference type="InterPro" id="IPR036582">
    <property type="entry name" value="Mao_N_sf"/>
</dbReference>
<keyword evidence="1" id="KW-0732">Signal</keyword>
<accession>A0A072P012</accession>
<feature type="signal peptide" evidence="1">
    <location>
        <begin position="1"/>
        <end position="28"/>
    </location>
</feature>
<organism evidence="3 4">
    <name type="scientific">Schinkia azotoformans MEV2011</name>
    <dbReference type="NCBI Taxonomy" id="1348973"/>
    <lineage>
        <taxon>Bacteria</taxon>
        <taxon>Bacillati</taxon>
        <taxon>Bacillota</taxon>
        <taxon>Bacilli</taxon>
        <taxon>Bacillales</taxon>
        <taxon>Bacillaceae</taxon>
        <taxon>Calidifontibacillus/Schinkia group</taxon>
        <taxon>Schinkia</taxon>
    </lineage>
</organism>
<dbReference type="Gene3D" id="3.30.457.10">
    <property type="entry name" value="Copper amine oxidase-like, N-terminal domain"/>
    <property type="match status" value="2"/>
</dbReference>
<dbReference type="Pfam" id="PF07833">
    <property type="entry name" value="Cu_amine_oxidN1"/>
    <property type="match status" value="1"/>
</dbReference>
<gene>
    <name evidence="3" type="ORF">M670_01650</name>
</gene>
<evidence type="ECO:0000313" key="3">
    <source>
        <dbReference type="EMBL" id="KEF38835.1"/>
    </source>
</evidence>
<dbReference type="PATRIC" id="fig|1348973.3.peg.1611"/>
<name>A0A072P012_SCHAZ</name>
<evidence type="ECO:0000259" key="2">
    <source>
        <dbReference type="Pfam" id="PF07833"/>
    </source>
</evidence>
<proteinExistence type="predicted"/>
<evidence type="ECO:0000256" key="1">
    <source>
        <dbReference type="SAM" id="SignalP"/>
    </source>
</evidence>
<dbReference type="SUPFAM" id="SSF55383">
    <property type="entry name" value="Copper amine oxidase, domain N"/>
    <property type="match status" value="2"/>
</dbReference>
<dbReference type="InterPro" id="IPR012854">
    <property type="entry name" value="Cu_amine_oxidase-like_N"/>
</dbReference>
<protein>
    <submittedName>
        <fullName evidence="3">Copper amine oxidase family protein</fullName>
    </submittedName>
</protein>
<feature type="chain" id="PRO_5001683045" evidence="1">
    <location>
        <begin position="29"/>
        <end position="763"/>
    </location>
</feature>
<dbReference type="EMBL" id="JJRY01000005">
    <property type="protein sequence ID" value="KEF38835.1"/>
    <property type="molecule type" value="Genomic_DNA"/>
</dbReference>
<reference evidence="3 4" key="1">
    <citation type="submission" date="2014-04" db="EMBL/GenBank/DDBJ databases">
        <title>Draft genome sequence of Bacillus azotoformans MEV2011, a (co-) denitrifying strain unable to grow in the presence of oxygen.</title>
        <authorList>
            <person name="Nielsen M."/>
            <person name="Schreiber L."/>
            <person name="Finster K."/>
            <person name="Schramm A."/>
        </authorList>
    </citation>
    <scope>NUCLEOTIDE SEQUENCE [LARGE SCALE GENOMIC DNA]</scope>
    <source>
        <strain evidence="3 4">MEV2011</strain>
    </source>
</reference>